<keyword evidence="4" id="KW-1185">Reference proteome</keyword>
<evidence type="ECO:0000259" key="2">
    <source>
        <dbReference type="PROSITE" id="PS51186"/>
    </source>
</evidence>
<evidence type="ECO:0000313" key="4">
    <source>
        <dbReference type="Proteomes" id="UP000622405"/>
    </source>
</evidence>
<dbReference type="InterPro" id="IPR000182">
    <property type="entry name" value="GNAT_dom"/>
</dbReference>
<evidence type="ECO:0000256" key="1">
    <source>
        <dbReference type="ARBA" id="ARBA00023251"/>
    </source>
</evidence>
<gene>
    <name evidence="3" type="ORF">GH811_13540</name>
</gene>
<organism evidence="3 4">
    <name type="scientific">Acetobacterium malicum</name>
    <dbReference type="NCBI Taxonomy" id="52692"/>
    <lineage>
        <taxon>Bacteria</taxon>
        <taxon>Bacillati</taxon>
        <taxon>Bacillota</taxon>
        <taxon>Clostridia</taxon>
        <taxon>Eubacteriales</taxon>
        <taxon>Eubacteriaceae</taxon>
        <taxon>Acetobacterium</taxon>
    </lineage>
</organism>
<reference evidence="3 4" key="1">
    <citation type="journal article" date="2020" name="mSystems">
        <title>Defining Genomic and Predicted Metabolic Features of the Acetobacterium Genus.</title>
        <authorList>
            <person name="Ross D.E."/>
            <person name="Marshall C.W."/>
            <person name="Gulliver D."/>
            <person name="May H.D."/>
            <person name="Norman R.S."/>
        </authorList>
    </citation>
    <scope>NUCLEOTIDE SEQUENCE [LARGE SCALE GENOMIC DNA]</scope>
    <source>
        <strain evidence="3 4">DSM 4132</strain>
    </source>
</reference>
<sequence length="154" mass="18105">MGLRRFQTEDLGIFKEWLKKDHVKKWYTEPDDWIAEVTLRGSSFSWITHFIVEWEERPIGFGQFYKCLDAKEEWYANVPQTGTYSIDYLIGEREFLGKGYGKKTVQLLTEMIFRLSDSKRIVVQPEPENRGSCNALLANGYLFDEANGVYQKEK</sequence>
<feature type="domain" description="N-acetyltransferase" evidence="2">
    <location>
        <begin position="1"/>
        <end position="154"/>
    </location>
</feature>
<dbReference type="PANTHER" id="PTHR31438">
    <property type="entry name" value="LYSINE N-ACYLTRANSFERASE C17G9.06C-RELATED"/>
    <property type="match status" value="1"/>
</dbReference>
<dbReference type="PANTHER" id="PTHR31438:SF1">
    <property type="entry name" value="LYSINE N-ACYLTRANSFERASE C17G9.06C-RELATED"/>
    <property type="match status" value="1"/>
</dbReference>
<dbReference type="InterPro" id="IPR016181">
    <property type="entry name" value="Acyl_CoA_acyltransferase"/>
</dbReference>
<accession>A0ABR6YZJ7</accession>
<dbReference type="Pfam" id="PF13523">
    <property type="entry name" value="Acetyltransf_8"/>
    <property type="match status" value="1"/>
</dbReference>
<dbReference type="EMBL" id="WJBE01000014">
    <property type="protein sequence ID" value="MBC3900639.1"/>
    <property type="molecule type" value="Genomic_DNA"/>
</dbReference>
<keyword evidence="1" id="KW-0046">Antibiotic resistance</keyword>
<protein>
    <submittedName>
        <fullName evidence="3">GNAT family N-acetyltransferase</fullName>
    </submittedName>
</protein>
<dbReference type="Gene3D" id="3.40.630.30">
    <property type="match status" value="1"/>
</dbReference>
<dbReference type="SUPFAM" id="SSF55729">
    <property type="entry name" value="Acyl-CoA N-acyltransferases (Nat)"/>
    <property type="match status" value="1"/>
</dbReference>
<evidence type="ECO:0000313" key="3">
    <source>
        <dbReference type="EMBL" id="MBC3900639.1"/>
    </source>
</evidence>
<dbReference type="Proteomes" id="UP000622405">
    <property type="component" value="Unassembled WGS sequence"/>
</dbReference>
<comment type="caution">
    <text evidence="3">The sequence shown here is derived from an EMBL/GenBank/DDBJ whole genome shotgun (WGS) entry which is preliminary data.</text>
</comment>
<name>A0ABR6YZJ7_9FIRM</name>
<proteinExistence type="predicted"/>
<dbReference type="PROSITE" id="PS51186">
    <property type="entry name" value="GNAT"/>
    <property type="match status" value="1"/>
</dbReference>